<evidence type="ECO:0000313" key="5">
    <source>
        <dbReference type="Proteomes" id="UP000092498"/>
    </source>
</evidence>
<dbReference type="EMBL" id="CP013244">
    <property type="protein sequence ID" value="ANP47160.1"/>
    <property type="molecule type" value="Genomic_DNA"/>
</dbReference>
<dbReference type="PANTHER" id="PTHR30204">
    <property type="entry name" value="REDOX-CYCLING DRUG-SENSING TRANSCRIPTIONAL ACTIVATOR SOXR"/>
    <property type="match status" value="1"/>
</dbReference>
<dbReference type="InterPro" id="IPR009061">
    <property type="entry name" value="DNA-bd_dom_put_sf"/>
</dbReference>
<dbReference type="InterPro" id="IPR047057">
    <property type="entry name" value="MerR_fam"/>
</dbReference>
<dbReference type="InterPro" id="IPR000551">
    <property type="entry name" value="MerR-type_HTH_dom"/>
</dbReference>
<feature type="domain" description="HTH merR-type" evidence="3">
    <location>
        <begin position="8"/>
        <end position="75"/>
    </location>
</feature>
<keyword evidence="1" id="KW-0238">DNA-binding</keyword>
<evidence type="ECO:0000259" key="3">
    <source>
        <dbReference type="PROSITE" id="PS50937"/>
    </source>
</evidence>
<dbReference type="STRING" id="1759059.ATE48_15175"/>
<keyword evidence="2" id="KW-0175">Coiled coil</keyword>
<accession>A0A1B1AKW5</accession>
<dbReference type="AlphaFoldDB" id="A0A1B1AKW5"/>
<protein>
    <recommendedName>
        <fullName evidence="3">HTH merR-type domain-containing protein</fullName>
    </recommendedName>
</protein>
<dbReference type="GO" id="GO:0003700">
    <property type="term" value="F:DNA-binding transcription factor activity"/>
    <property type="evidence" value="ECO:0007669"/>
    <property type="project" value="InterPro"/>
</dbReference>
<keyword evidence="5" id="KW-1185">Reference proteome</keyword>
<dbReference type="GO" id="GO:0003677">
    <property type="term" value="F:DNA binding"/>
    <property type="evidence" value="ECO:0007669"/>
    <property type="project" value="UniProtKB-KW"/>
</dbReference>
<dbReference type="RefSeq" id="WP_066772931.1">
    <property type="nucleotide sequence ID" value="NZ_CP013244.1"/>
</dbReference>
<feature type="coiled-coil region" evidence="2">
    <location>
        <begin position="81"/>
        <end position="108"/>
    </location>
</feature>
<reference evidence="4 5" key="1">
    <citation type="submission" date="2015-11" db="EMBL/GenBank/DDBJ databases">
        <title>Whole-Genome Sequence of Candidatus Oderbacter manganicum from the National Park Lower Oder Valley, Germany.</title>
        <authorList>
            <person name="Braun B."/>
            <person name="Liere K."/>
            <person name="Szewzyk U."/>
        </authorList>
    </citation>
    <scope>NUCLEOTIDE SEQUENCE [LARGE SCALE GENOMIC DNA]</scope>
    <source>
        <strain evidence="4 5">OTSz_A_272</strain>
    </source>
</reference>
<dbReference type="Proteomes" id="UP000092498">
    <property type="component" value="Chromosome"/>
</dbReference>
<sequence>MTSKAERTYTISQLAREFEVTPRALRFYEDKGLLTPRRDGMNRVYSHRDRAKLQLILRGKRVGLSLIEIKEILDLYKVDQRAQAQTALKKYKSRIVALEAQREDVDAAIEILHDSVKQLEEFLAKPAAPAAMANARAFEAEAKKRLQDAH</sequence>
<dbReference type="Pfam" id="PF13411">
    <property type="entry name" value="MerR_1"/>
    <property type="match status" value="1"/>
</dbReference>
<gene>
    <name evidence="4" type="ORF">ATE48_15175</name>
</gene>
<dbReference type="InParanoid" id="A0A1B1AKW5"/>
<dbReference type="SUPFAM" id="SSF46955">
    <property type="entry name" value="Putative DNA-binding domain"/>
    <property type="match status" value="1"/>
</dbReference>
<dbReference type="CDD" id="cd04776">
    <property type="entry name" value="HTH_GnyR"/>
    <property type="match status" value="1"/>
</dbReference>
<evidence type="ECO:0000256" key="1">
    <source>
        <dbReference type="ARBA" id="ARBA00023125"/>
    </source>
</evidence>
<dbReference type="PANTHER" id="PTHR30204:SF58">
    <property type="entry name" value="HTH-TYPE TRANSCRIPTIONAL REGULATOR YFMP"/>
    <property type="match status" value="1"/>
</dbReference>
<dbReference type="PROSITE" id="PS50937">
    <property type="entry name" value="HTH_MERR_2"/>
    <property type="match status" value="1"/>
</dbReference>
<dbReference type="Gene3D" id="1.10.1660.10">
    <property type="match status" value="1"/>
</dbReference>
<dbReference type="KEGG" id="cbot:ATE48_15175"/>
<dbReference type="OrthoDB" id="9803659at2"/>
<name>A0A1B1AKW5_9PROT</name>
<evidence type="ECO:0000256" key="2">
    <source>
        <dbReference type="SAM" id="Coils"/>
    </source>
</evidence>
<dbReference type="SMART" id="SM00422">
    <property type="entry name" value="HTH_MERR"/>
    <property type="match status" value="1"/>
</dbReference>
<proteinExistence type="predicted"/>
<organism evidence="4 5">
    <name type="scientific">Candidatus Viadribacter manganicus</name>
    <dbReference type="NCBI Taxonomy" id="1759059"/>
    <lineage>
        <taxon>Bacteria</taxon>
        <taxon>Pseudomonadati</taxon>
        <taxon>Pseudomonadota</taxon>
        <taxon>Alphaproteobacteria</taxon>
        <taxon>Hyphomonadales</taxon>
        <taxon>Hyphomonadaceae</taxon>
        <taxon>Candidatus Viadribacter</taxon>
    </lineage>
</organism>
<evidence type="ECO:0000313" key="4">
    <source>
        <dbReference type="EMBL" id="ANP47160.1"/>
    </source>
</evidence>